<protein>
    <recommendedName>
        <fullName evidence="6">AAA ATPase AAA+ lid domain-containing protein</fullName>
    </recommendedName>
</protein>
<dbReference type="STRING" id="1036611.A0A1L9PZC8"/>
<dbReference type="Pfam" id="PF17862">
    <property type="entry name" value="AAA_lid_3"/>
    <property type="match status" value="1"/>
</dbReference>
<keyword evidence="3" id="KW-0547">Nucleotide-binding</keyword>
<keyword evidence="5" id="KW-0647">Proteasome</keyword>
<evidence type="ECO:0000256" key="1">
    <source>
        <dbReference type="ARBA" id="ARBA00004496"/>
    </source>
</evidence>
<dbReference type="AlphaFoldDB" id="A0A1L9PZC8"/>
<dbReference type="GO" id="GO:0005737">
    <property type="term" value="C:cytoplasm"/>
    <property type="evidence" value="ECO:0007669"/>
    <property type="project" value="UniProtKB-SubCell"/>
</dbReference>
<dbReference type="FunFam" id="1.10.8.60:FF:000006">
    <property type="entry name" value="26S protease regulatory subunit 8"/>
    <property type="match status" value="1"/>
</dbReference>
<evidence type="ECO:0000259" key="6">
    <source>
        <dbReference type="Pfam" id="PF17862"/>
    </source>
</evidence>
<dbReference type="GO" id="GO:0000502">
    <property type="term" value="C:proteasome complex"/>
    <property type="evidence" value="ECO:0007669"/>
    <property type="project" value="UniProtKB-KW"/>
</dbReference>
<dbReference type="Gene3D" id="1.10.8.60">
    <property type="match status" value="1"/>
</dbReference>
<dbReference type="GeneID" id="63729013"/>
<accession>A0A1L9PZC8</accession>
<evidence type="ECO:0000256" key="4">
    <source>
        <dbReference type="ARBA" id="ARBA00022840"/>
    </source>
</evidence>
<keyword evidence="2" id="KW-0963">Cytoplasm</keyword>
<comment type="subcellular location">
    <subcellularLocation>
        <location evidence="1">Cytoplasm</location>
    </subcellularLocation>
</comment>
<evidence type="ECO:0000313" key="7">
    <source>
        <dbReference type="EMBL" id="OJJ06868.1"/>
    </source>
</evidence>
<proteinExistence type="predicted"/>
<dbReference type="EMBL" id="KV878135">
    <property type="protein sequence ID" value="OJJ06868.1"/>
    <property type="molecule type" value="Genomic_DNA"/>
</dbReference>
<evidence type="ECO:0000313" key="8">
    <source>
        <dbReference type="Proteomes" id="UP000184073"/>
    </source>
</evidence>
<dbReference type="VEuPathDB" id="FungiDB:ASPVEDRAFT_46232"/>
<sequence length="56" mass="6225">MNGCSGAELKGVCTEAGMYALRERRVHVTQEDFDLATAKILNKHDDKEVAVSKLFK</sequence>
<reference evidence="8" key="1">
    <citation type="journal article" date="2017" name="Genome Biol.">
        <title>Comparative genomics reveals high biological diversity and specific adaptations in the industrially and medically important fungal genus Aspergillus.</title>
        <authorList>
            <person name="de Vries R.P."/>
            <person name="Riley R."/>
            <person name="Wiebenga A."/>
            <person name="Aguilar-Osorio G."/>
            <person name="Amillis S."/>
            <person name="Uchima C.A."/>
            <person name="Anderluh G."/>
            <person name="Asadollahi M."/>
            <person name="Askin M."/>
            <person name="Barry K."/>
            <person name="Battaglia E."/>
            <person name="Bayram O."/>
            <person name="Benocci T."/>
            <person name="Braus-Stromeyer S.A."/>
            <person name="Caldana C."/>
            <person name="Canovas D."/>
            <person name="Cerqueira G.C."/>
            <person name="Chen F."/>
            <person name="Chen W."/>
            <person name="Choi C."/>
            <person name="Clum A."/>
            <person name="Dos Santos R.A."/>
            <person name="Damasio A.R."/>
            <person name="Diallinas G."/>
            <person name="Emri T."/>
            <person name="Fekete E."/>
            <person name="Flipphi M."/>
            <person name="Freyberg S."/>
            <person name="Gallo A."/>
            <person name="Gournas C."/>
            <person name="Habgood R."/>
            <person name="Hainaut M."/>
            <person name="Harispe M.L."/>
            <person name="Henrissat B."/>
            <person name="Hilden K.S."/>
            <person name="Hope R."/>
            <person name="Hossain A."/>
            <person name="Karabika E."/>
            <person name="Karaffa L."/>
            <person name="Karanyi Z."/>
            <person name="Krasevec N."/>
            <person name="Kuo A."/>
            <person name="Kusch H."/>
            <person name="LaButti K."/>
            <person name="Lagendijk E.L."/>
            <person name="Lapidus A."/>
            <person name="Levasseur A."/>
            <person name="Lindquist E."/>
            <person name="Lipzen A."/>
            <person name="Logrieco A.F."/>
            <person name="MacCabe A."/>
            <person name="Maekelae M.R."/>
            <person name="Malavazi I."/>
            <person name="Melin P."/>
            <person name="Meyer V."/>
            <person name="Mielnichuk N."/>
            <person name="Miskei M."/>
            <person name="Molnar A.P."/>
            <person name="Mule G."/>
            <person name="Ngan C.Y."/>
            <person name="Orejas M."/>
            <person name="Orosz E."/>
            <person name="Ouedraogo J.P."/>
            <person name="Overkamp K.M."/>
            <person name="Park H.-S."/>
            <person name="Perrone G."/>
            <person name="Piumi F."/>
            <person name="Punt P.J."/>
            <person name="Ram A.F."/>
            <person name="Ramon A."/>
            <person name="Rauscher S."/>
            <person name="Record E."/>
            <person name="Riano-Pachon D.M."/>
            <person name="Robert V."/>
            <person name="Roehrig J."/>
            <person name="Ruller R."/>
            <person name="Salamov A."/>
            <person name="Salih N.S."/>
            <person name="Samson R.A."/>
            <person name="Sandor E."/>
            <person name="Sanguinetti M."/>
            <person name="Schuetze T."/>
            <person name="Sepcic K."/>
            <person name="Shelest E."/>
            <person name="Sherlock G."/>
            <person name="Sophianopoulou V."/>
            <person name="Squina F.M."/>
            <person name="Sun H."/>
            <person name="Susca A."/>
            <person name="Todd R.B."/>
            <person name="Tsang A."/>
            <person name="Unkles S.E."/>
            <person name="van de Wiele N."/>
            <person name="van Rossen-Uffink D."/>
            <person name="Oliveira J.V."/>
            <person name="Vesth T.C."/>
            <person name="Visser J."/>
            <person name="Yu J.-H."/>
            <person name="Zhou M."/>
            <person name="Andersen M.R."/>
            <person name="Archer D.B."/>
            <person name="Baker S.E."/>
            <person name="Benoit I."/>
            <person name="Brakhage A.A."/>
            <person name="Braus G.H."/>
            <person name="Fischer R."/>
            <person name="Frisvad J.C."/>
            <person name="Goldman G.H."/>
            <person name="Houbraken J."/>
            <person name="Oakley B."/>
            <person name="Pocsi I."/>
            <person name="Scazzocchio C."/>
            <person name="Seiboth B."/>
            <person name="vanKuyk P.A."/>
            <person name="Wortman J."/>
            <person name="Dyer P.S."/>
            <person name="Grigoriev I.V."/>
        </authorList>
    </citation>
    <scope>NUCLEOTIDE SEQUENCE [LARGE SCALE GENOMIC DNA]</scope>
    <source>
        <strain evidence="8">CBS 583.65</strain>
    </source>
</reference>
<keyword evidence="4" id="KW-0067">ATP-binding</keyword>
<dbReference type="InterPro" id="IPR041569">
    <property type="entry name" value="AAA_lid_3"/>
</dbReference>
<evidence type="ECO:0000256" key="3">
    <source>
        <dbReference type="ARBA" id="ARBA00022741"/>
    </source>
</evidence>
<feature type="domain" description="AAA ATPase AAA+ lid" evidence="6">
    <location>
        <begin position="2"/>
        <end position="34"/>
    </location>
</feature>
<dbReference type="GO" id="GO:0005524">
    <property type="term" value="F:ATP binding"/>
    <property type="evidence" value="ECO:0007669"/>
    <property type="project" value="UniProtKB-KW"/>
</dbReference>
<dbReference type="RefSeq" id="XP_040672630.1">
    <property type="nucleotide sequence ID" value="XM_040813502.1"/>
</dbReference>
<name>A0A1L9PZC8_ASPVE</name>
<dbReference type="Proteomes" id="UP000184073">
    <property type="component" value="Unassembled WGS sequence"/>
</dbReference>
<gene>
    <name evidence="7" type="ORF">ASPVEDRAFT_46232</name>
</gene>
<evidence type="ECO:0000256" key="2">
    <source>
        <dbReference type="ARBA" id="ARBA00022490"/>
    </source>
</evidence>
<keyword evidence="8" id="KW-1185">Reference proteome</keyword>
<dbReference type="OrthoDB" id="1664597at2759"/>
<evidence type="ECO:0000256" key="5">
    <source>
        <dbReference type="ARBA" id="ARBA00022942"/>
    </source>
</evidence>
<organism evidence="7 8">
    <name type="scientific">Aspergillus versicolor CBS 583.65</name>
    <dbReference type="NCBI Taxonomy" id="1036611"/>
    <lineage>
        <taxon>Eukaryota</taxon>
        <taxon>Fungi</taxon>
        <taxon>Dikarya</taxon>
        <taxon>Ascomycota</taxon>
        <taxon>Pezizomycotina</taxon>
        <taxon>Eurotiomycetes</taxon>
        <taxon>Eurotiomycetidae</taxon>
        <taxon>Eurotiales</taxon>
        <taxon>Aspergillaceae</taxon>
        <taxon>Aspergillus</taxon>
        <taxon>Aspergillus subgen. Nidulantes</taxon>
    </lineage>
</organism>